<dbReference type="Proteomes" id="UP000735302">
    <property type="component" value="Unassembled WGS sequence"/>
</dbReference>
<keyword evidence="3" id="KW-1185">Reference proteome</keyword>
<evidence type="ECO:0000313" key="2">
    <source>
        <dbReference type="EMBL" id="GFO39836.1"/>
    </source>
</evidence>
<comment type="caution">
    <text evidence="2">The sequence shown here is derived from an EMBL/GenBank/DDBJ whole genome shotgun (WGS) entry which is preliminary data.</text>
</comment>
<evidence type="ECO:0000313" key="3">
    <source>
        <dbReference type="Proteomes" id="UP000735302"/>
    </source>
</evidence>
<dbReference type="AlphaFoldDB" id="A0AAV4D6N3"/>
<feature type="compositionally biased region" description="Basic and acidic residues" evidence="1">
    <location>
        <begin position="123"/>
        <end position="144"/>
    </location>
</feature>
<feature type="region of interest" description="Disordered" evidence="1">
    <location>
        <begin position="83"/>
        <end position="151"/>
    </location>
</feature>
<evidence type="ECO:0000256" key="1">
    <source>
        <dbReference type="SAM" id="MobiDB-lite"/>
    </source>
</evidence>
<proteinExistence type="predicted"/>
<feature type="compositionally biased region" description="Basic and acidic residues" evidence="1">
    <location>
        <begin position="83"/>
        <end position="100"/>
    </location>
</feature>
<reference evidence="2 3" key="1">
    <citation type="journal article" date="2021" name="Elife">
        <title>Chloroplast acquisition without the gene transfer in kleptoplastic sea slugs, Plakobranchus ocellatus.</title>
        <authorList>
            <person name="Maeda T."/>
            <person name="Takahashi S."/>
            <person name="Yoshida T."/>
            <person name="Shimamura S."/>
            <person name="Takaki Y."/>
            <person name="Nagai Y."/>
            <person name="Toyoda A."/>
            <person name="Suzuki Y."/>
            <person name="Arimoto A."/>
            <person name="Ishii H."/>
            <person name="Satoh N."/>
            <person name="Nishiyama T."/>
            <person name="Hasebe M."/>
            <person name="Maruyama T."/>
            <person name="Minagawa J."/>
            <person name="Obokata J."/>
            <person name="Shigenobu S."/>
        </authorList>
    </citation>
    <scope>NUCLEOTIDE SEQUENCE [LARGE SCALE GENOMIC DNA]</scope>
</reference>
<protein>
    <submittedName>
        <fullName evidence="2">Uncharacterized protein</fullName>
    </submittedName>
</protein>
<accession>A0AAV4D6N3</accession>
<gene>
    <name evidence="2" type="ORF">PoB_006634100</name>
</gene>
<organism evidence="2 3">
    <name type="scientific">Plakobranchus ocellatus</name>
    <dbReference type="NCBI Taxonomy" id="259542"/>
    <lineage>
        <taxon>Eukaryota</taxon>
        <taxon>Metazoa</taxon>
        <taxon>Spiralia</taxon>
        <taxon>Lophotrochozoa</taxon>
        <taxon>Mollusca</taxon>
        <taxon>Gastropoda</taxon>
        <taxon>Heterobranchia</taxon>
        <taxon>Euthyneura</taxon>
        <taxon>Panpulmonata</taxon>
        <taxon>Sacoglossa</taxon>
        <taxon>Placobranchoidea</taxon>
        <taxon>Plakobranchidae</taxon>
        <taxon>Plakobranchus</taxon>
    </lineage>
</organism>
<sequence>MVTCTQINSKGSEDKNNTANELSGIISAVEDVESENVQWNFSINEIFIAPIPQPRQLRPTRSCTTSHRLLTSVDILREKREKQLAKEKAELEKQARERPRAEKKKSKSGVEPQEMALKVQETAAKERNDKKQVDSGDQAEKDAQTETVANKNVEKAMETLGLFLQQYKKERAAFFPSSLHLRLPLAN</sequence>
<dbReference type="EMBL" id="BLXT01007525">
    <property type="protein sequence ID" value="GFO39836.1"/>
    <property type="molecule type" value="Genomic_DNA"/>
</dbReference>
<name>A0AAV4D6N3_9GAST</name>